<dbReference type="AlphaFoldDB" id="A0A1Q2YBS4"/>
<reference evidence="2 3" key="1">
    <citation type="submission" date="2016-08" db="EMBL/GenBank/DDBJ databases">
        <title>Whole genome shotgun sequence of Pichia membranifaciens KS47-1.</title>
        <authorList>
            <person name="Konishi M."/>
            <person name="Ishida M."/>
            <person name="Arakawa T."/>
            <person name="Kato Y."/>
            <person name="Horiuchi J."/>
        </authorList>
    </citation>
    <scope>NUCLEOTIDE SEQUENCE [LARGE SCALE GENOMIC DNA]</scope>
    <source>
        <strain evidence="2 3">KS47-1</strain>
    </source>
</reference>
<keyword evidence="3" id="KW-1185">Reference proteome</keyword>
<name>A0A1Q2YBS4_9ASCO</name>
<proteinExistence type="predicted"/>
<feature type="region of interest" description="Disordered" evidence="1">
    <location>
        <begin position="52"/>
        <end position="83"/>
    </location>
</feature>
<feature type="compositionally biased region" description="Basic and acidic residues" evidence="1">
    <location>
        <begin position="67"/>
        <end position="83"/>
    </location>
</feature>
<evidence type="ECO:0000313" key="3">
    <source>
        <dbReference type="Proteomes" id="UP000186136"/>
    </source>
</evidence>
<gene>
    <name evidence="2" type="ORF">PMKS-000446</name>
</gene>
<sequence>MSASSKSEAAICVAAGSAAATAIVESVFTVTQTPRQDALPVQREDELLRLLERRKQGREPPRRHRQGRDGPQDADRGRLHNEG</sequence>
<comment type="caution">
    <text evidence="2">The sequence shown here is derived from an EMBL/GenBank/DDBJ whole genome shotgun (WGS) entry which is preliminary data.</text>
</comment>
<evidence type="ECO:0000256" key="1">
    <source>
        <dbReference type="SAM" id="MobiDB-lite"/>
    </source>
</evidence>
<dbReference type="EMBL" id="BDGI01000015">
    <property type="protein sequence ID" value="GAV26985.1"/>
    <property type="molecule type" value="Genomic_DNA"/>
</dbReference>
<accession>A0A1Q2YBS4</accession>
<evidence type="ECO:0000313" key="2">
    <source>
        <dbReference type="EMBL" id="GAV26985.1"/>
    </source>
</evidence>
<organism evidence="2 3">
    <name type="scientific">Pichia membranifaciens</name>
    <dbReference type="NCBI Taxonomy" id="4926"/>
    <lineage>
        <taxon>Eukaryota</taxon>
        <taxon>Fungi</taxon>
        <taxon>Dikarya</taxon>
        <taxon>Ascomycota</taxon>
        <taxon>Saccharomycotina</taxon>
        <taxon>Pichiomycetes</taxon>
        <taxon>Pichiales</taxon>
        <taxon>Pichiaceae</taxon>
        <taxon>Pichia</taxon>
    </lineage>
</organism>
<dbReference type="Proteomes" id="UP000186136">
    <property type="component" value="Unassembled WGS sequence"/>
</dbReference>
<protein>
    <submittedName>
        <fullName evidence="2">Uncharacterized protein</fullName>
    </submittedName>
</protein>